<feature type="transmembrane region" description="Helical" evidence="1">
    <location>
        <begin position="77"/>
        <end position="102"/>
    </location>
</feature>
<feature type="transmembrane region" description="Helical" evidence="1">
    <location>
        <begin position="7"/>
        <end position="28"/>
    </location>
</feature>
<dbReference type="Proteomes" id="UP000663828">
    <property type="component" value="Unassembled WGS sequence"/>
</dbReference>
<dbReference type="EMBL" id="CAJNOR010000818">
    <property type="protein sequence ID" value="CAF1014320.1"/>
    <property type="molecule type" value="Genomic_DNA"/>
</dbReference>
<feature type="transmembrane region" description="Helical" evidence="1">
    <location>
        <begin position="144"/>
        <end position="164"/>
    </location>
</feature>
<sequence>MVDRKIGIILIIAGVLSLTSVILSVYSISTANWSTLGLYSIGLFQTCSNSQCTKNQYGTRNSEANSPPIFSGRFYNAAPLAIVGVFIQLIVCFLCFLTAFIYLPPKPSIMCYITPFLIFLAFIFQFVTITEASYGIHLNGQSSSIFESALVIQVVILVMTVYCADDIRQNCSVQYV</sequence>
<evidence type="ECO:0000313" key="2">
    <source>
        <dbReference type="EMBL" id="CAF1014320.1"/>
    </source>
</evidence>
<reference evidence="2" key="1">
    <citation type="submission" date="2021-02" db="EMBL/GenBank/DDBJ databases">
        <authorList>
            <person name="Nowell W R."/>
        </authorList>
    </citation>
    <scope>NUCLEOTIDE SEQUENCE</scope>
</reference>
<keyword evidence="1" id="KW-0812">Transmembrane</keyword>
<dbReference type="Gene3D" id="1.20.140.150">
    <property type="match status" value="1"/>
</dbReference>
<keyword evidence="1" id="KW-0472">Membrane</keyword>
<dbReference type="AlphaFoldDB" id="A0A814HX67"/>
<keyword evidence="1" id="KW-1133">Transmembrane helix</keyword>
<keyword evidence="3" id="KW-1185">Reference proteome</keyword>
<gene>
    <name evidence="2" type="ORF">XAT740_LOCUS13890</name>
</gene>
<proteinExistence type="predicted"/>
<feature type="transmembrane region" description="Helical" evidence="1">
    <location>
        <begin position="109"/>
        <end position="129"/>
    </location>
</feature>
<protein>
    <submittedName>
        <fullName evidence="2">Uncharacterized protein</fullName>
    </submittedName>
</protein>
<organism evidence="2 3">
    <name type="scientific">Adineta ricciae</name>
    <name type="common">Rotifer</name>
    <dbReference type="NCBI Taxonomy" id="249248"/>
    <lineage>
        <taxon>Eukaryota</taxon>
        <taxon>Metazoa</taxon>
        <taxon>Spiralia</taxon>
        <taxon>Gnathifera</taxon>
        <taxon>Rotifera</taxon>
        <taxon>Eurotatoria</taxon>
        <taxon>Bdelloidea</taxon>
        <taxon>Adinetida</taxon>
        <taxon>Adinetidae</taxon>
        <taxon>Adineta</taxon>
    </lineage>
</organism>
<comment type="caution">
    <text evidence="2">The sequence shown here is derived from an EMBL/GenBank/DDBJ whole genome shotgun (WGS) entry which is preliminary data.</text>
</comment>
<accession>A0A814HX67</accession>
<evidence type="ECO:0000256" key="1">
    <source>
        <dbReference type="SAM" id="Phobius"/>
    </source>
</evidence>
<evidence type="ECO:0000313" key="3">
    <source>
        <dbReference type="Proteomes" id="UP000663828"/>
    </source>
</evidence>
<name>A0A814HX67_ADIRI</name>